<evidence type="ECO:0000313" key="2">
    <source>
        <dbReference type="Proteomes" id="UP000001396"/>
    </source>
</evidence>
<dbReference type="AlphaFoldDB" id="D3B6V5"/>
<dbReference type="Proteomes" id="UP000001396">
    <property type="component" value="Unassembled WGS sequence"/>
</dbReference>
<sequence length="415" mass="45849">VGHCATSHINENLSYLGVLSRSTLCKYKMSNKFIDLFNEYEESVLGEVDNLVISKQLNIRSNINQITFGKEDQISLNVEIPKENYIINLPPANADIVLTETDQKINGIKSFSEVKISNLTIEELNCPKAVIEQISSININTLSIDSDSVICNKINSVAGSFSDNLTVETINANQISSNNVNSNYITASNGSISNVYSSQIYNSQIVFTPSINTNTISPFSENVVNIGGQTIVNDIQINGKCNQINFINSPTPLNYFEIFTFNGIWKFGTASIQSPFKIQRIGSLVSLTVTSPKFTNTTQNSAIICQQFLPPRFSPTQDQIVTMGTGESGTIFPVRIVLIGGGFTIQSQNGSIISVTNGTVFINSFTLKVVDSNSIFSLINLIWNWILRQSILSSRFPDFLEILEYDIDLRINNIV</sequence>
<evidence type="ECO:0000313" key="1">
    <source>
        <dbReference type="EMBL" id="EFA82498.1"/>
    </source>
</evidence>
<accession>D3B6V5</accession>
<dbReference type="InParanoid" id="D3B6V5"/>
<dbReference type="EMBL" id="ADBJ01000018">
    <property type="protein sequence ID" value="EFA82498.1"/>
    <property type="molecule type" value="Genomic_DNA"/>
</dbReference>
<comment type="caution">
    <text evidence="1">The sequence shown here is derived from an EMBL/GenBank/DDBJ whole genome shotgun (WGS) entry which is preliminary data.</text>
</comment>
<organism evidence="1 2">
    <name type="scientific">Heterostelium pallidum (strain ATCC 26659 / Pp 5 / PN500)</name>
    <name type="common">Cellular slime mold</name>
    <name type="synonym">Polysphondylium pallidum</name>
    <dbReference type="NCBI Taxonomy" id="670386"/>
    <lineage>
        <taxon>Eukaryota</taxon>
        <taxon>Amoebozoa</taxon>
        <taxon>Evosea</taxon>
        <taxon>Eumycetozoa</taxon>
        <taxon>Dictyostelia</taxon>
        <taxon>Acytosteliales</taxon>
        <taxon>Acytosteliaceae</taxon>
        <taxon>Heterostelium</taxon>
    </lineage>
</organism>
<name>D3B6V5_HETP5</name>
<gene>
    <name evidence="1" type="ORF">PPL_04185</name>
</gene>
<reference evidence="1 2" key="1">
    <citation type="journal article" date="2011" name="Genome Res.">
        <title>Phylogeny-wide analysis of social amoeba genomes highlights ancient origins for complex intercellular communication.</title>
        <authorList>
            <person name="Heidel A.J."/>
            <person name="Lawal H.M."/>
            <person name="Felder M."/>
            <person name="Schilde C."/>
            <person name="Helps N.R."/>
            <person name="Tunggal B."/>
            <person name="Rivero F."/>
            <person name="John U."/>
            <person name="Schleicher M."/>
            <person name="Eichinger L."/>
            <person name="Platzer M."/>
            <person name="Noegel A.A."/>
            <person name="Schaap P."/>
            <person name="Gloeckner G."/>
        </authorList>
    </citation>
    <scope>NUCLEOTIDE SEQUENCE [LARGE SCALE GENOMIC DNA]</scope>
    <source>
        <strain evidence="2">ATCC 26659 / Pp 5 / PN500</strain>
    </source>
</reference>
<protein>
    <submittedName>
        <fullName evidence="1">Uncharacterized protein</fullName>
    </submittedName>
</protein>
<dbReference type="RefSeq" id="XP_020434615.1">
    <property type="nucleotide sequence ID" value="XM_020575095.1"/>
</dbReference>
<dbReference type="GeneID" id="31359672"/>
<feature type="non-terminal residue" evidence="1">
    <location>
        <position position="1"/>
    </location>
</feature>
<keyword evidence="2" id="KW-1185">Reference proteome</keyword>
<proteinExistence type="predicted"/>